<proteinExistence type="predicted"/>
<dbReference type="OrthoDB" id="8236316at2"/>
<dbReference type="CDD" id="cd07043">
    <property type="entry name" value="STAS_anti-anti-sigma_factors"/>
    <property type="match status" value="1"/>
</dbReference>
<name>Q0AT16_MARMM</name>
<accession>Q0AT16</accession>
<dbReference type="GO" id="GO:0043856">
    <property type="term" value="F:anti-sigma factor antagonist activity"/>
    <property type="evidence" value="ECO:0007669"/>
    <property type="project" value="TreeGrafter"/>
</dbReference>
<dbReference type="AlphaFoldDB" id="Q0AT16"/>
<dbReference type="KEGG" id="mmr:Mmar10_0278"/>
<dbReference type="PROSITE" id="PS50801">
    <property type="entry name" value="STAS"/>
    <property type="match status" value="1"/>
</dbReference>
<dbReference type="Proteomes" id="UP000001964">
    <property type="component" value="Chromosome"/>
</dbReference>
<dbReference type="Pfam" id="PF01740">
    <property type="entry name" value="STAS"/>
    <property type="match status" value="1"/>
</dbReference>
<gene>
    <name evidence="2" type="ordered locus">Mmar10_0278</name>
</gene>
<dbReference type="InterPro" id="IPR002645">
    <property type="entry name" value="STAS_dom"/>
</dbReference>
<feature type="domain" description="STAS" evidence="1">
    <location>
        <begin position="1"/>
        <end position="100"/>
    </location>
</feature>
<dbReference type="EMBL" id="CP000449">
    <property type="protein sequence ID" value="ABI64571.1"/>
    <property type="molecule type" value="Genomic_DNA"/>
</dbReference>
<dbReference type="SUPFAM" id="SSF52091">
    <property type="entry name" value="SpoIIaa-like"/>
    <property type="match status" value="1"/>
</dbReference>
<dbReference type="RefSeq" id="WP_011642218.1">
    <property type="nucleotide sequence ID" value="NC_008347.1"/>
</dbReference>
<reference evidence="2 3" key="1">
    <citation type="submission" date="2006-08" db="EMBL/GenBank/DDBJ databases">
        <title>Complete sequence of Maricaulis maris MCS10.</title>
        <authorList>
            <consortium name="US DOE Joint Genome Institute"/>
            <person name="Copeland A."/>
            <person name="Lucas S."/>
            <person name="Lapidus A."/>
            <person name="Barry K."/>
            <person name="Detter J.C."/>
            <person name="Glavina del Rio T."/>
            <person name="Hammon N."/>
            <person name="Israni S."/>
            <person name="Dalin E."/>
            <person name="Tice H."/>
            <person name="Pitluck S."/>
            <person name="Saunders E."/>
            <person name="Brettin T."/>
            <person name="Bruce D."/>
            <person name="Han C."/>
            <person name="Tapia R."/>
            <person name="Gilna P."/>
            <person name="Schmutz J."/>
            <person name="Larimer F."/>
            <person name="Land M."/>
            <person name="Hauser L."/>
            <person name="Kyrpides N."/>
            <person name="Mikhailova N."/>
            <person name="Viollier P."/>
            <person name="Stephens C."/>
            <person name="Richardson P."/>
        </authorList>
    </citation>
    <scope>NUCLEOTIDE SEQUENCE [LARGE SCALE GENOMIC DNA]</scope>
    <source>
        <strain evidence="2 3">MCS10</strain>
    </source>
</reference>
<dbReference type="HOGENOM" id="CLU_115403_9_1_5"/>
<evidence type="ECO:0000313" key="2">
    <source>
        <dbReference type="EMBL" id="ABI64571.1"/>
    </source>
</evidence>
<dbReference type="eggNOG" id="COG1366">
    <property type="taxonomic scope" value="Bacteria"/>
</dbReference>
<keyword evidence="3" id="KW-1185">Reference proteome</keyword>
<dbReference type="InterPro" id="IPR036513">
    <property type="entry name" value="STAS_dom_sf"/>
</dbReference>
<evidence type="ECO:0000313" key="3">
    <source>
        <dbReference type="Proteomes" id="UP000001964"/>
    </source>
</evidence>
<dbReference type="PANTHER" id="PTHR33495">
    <property type="entry name" value="ANTI-SIGMA FACTOR ANTAGONIST TM_1081-RELATED-RELATED"/>
    <property type="match status" value="1"/>
</dbReference>
<evidence type="ECO:0000259" key="1">
    <source>
        <dbReference type="PROSITE" id="PS50801"/>
    </source>
</evidence>
<protein>
    <submittedName>
        <fullName evidence="2">Anti-sigma-factor antagonist</fullName>
    </submittedName>
</protein>
<organism evidence="2 3">
    <name type="scientific">Maricaulis maris (strain MCS10)</name>
    <name type="common">Caulobacter maris</name>
    <dbReference type="NCBI Taxonomy" id="394221"/>
    <lineage>
        <taxon>Bacteria</taxon>
        <taxon>Pseudomonadati</taxon>
        <taxon>Pseudomonadota</taxon>
        <taxon>Alphaproteobacteria</taxon>
        <taxon>Maricaulales</taxon>
        <taxon>Maricaulaceae</taxon>
        <taxon>Maricaulis</taxon>
    </lineage>
</organism>
<dbReference type="STRING" id="394221.Mmar10_0278"/>
<dbReference type="Gene3D" id="3.30.750.24">
    <property type="entry name" value="STAS domain"/>
    <property type="match status" value="1"/>
</dbReference>
<sequence length="100" mass="10805">MDYRSDIRGERMVVSISGTLTFDDHEAFRRIVGEIAVCDVPTVELSLATTKMIDSAGIGMLLLANDKATKSGKRLCLSGVSGHVAKVIDLSKIDQLIPIE</sequence>